<protein>
    <submittedName>
        <fullName evidence="2">MDR family oxidoreductase</fullName>
        <ecNumber evidence="2">1.-.-.-</ecNumber>
    </submittedName>
</protein>
<dbReference type="InterPro" id="IPR013154">
    <property type="entry name" value="ADH-like_N"/>
</dbReference>
<keyword evidence="3" id="KW-1185">Reference proteome</keyword>
<dbReference type="InterPro" id="IPR036291">
    <property type="entry name" value="NAD(P)-bd_dom_sf"/>
</dbReference>
<sequence>MQRKSNEPFTALVLEAEERTQTARFRSLTAADLPDHDTLVQVSFSTLNYKDGLAVSGKGRIARCLPMVAGIDLVGTIVETRSTSWKPGDKVIVNGWGMSETEWGGYSRYQRVKSDWLVRLPDTLTEAEAMAIGTAGYTAALCVDALEDWGVVKPEGGEVLVTGAAGGVGSVAISLLSKAGYQVTAATRRPETHDYLAELGAASFVAQPSLAKKGGPLQKERWSGAVDSIGSVTLANVLSQTVYGGAVAACGLAGGADLPGTVLPHILRGVTLIGIDSVFAPLAKRERAWTRLAIDLDRSKLARIMRVEPFAKVPELANEILDGKIRGRVVIDMSGAGL</sequence>
<dbReference type="GO" id="GO:0016491">
    <property type="term" value="F:oxidoreductase activity"/>
    <property type="evidence" value="ECO:0007669"/>
    <property type="project" value="UniProtKB-KW"/>
</dbReference>
<dbReference type="SUPFAM" id="SSF50129">
    <property type="entry name" value="GroES-like"/>
    <property type="match status" value="1"/>
</dbReference>
<feature type="domain" description="Enoyl reductase (ER)" evidence="1">
    <location>
        <begin position="19"/>
        <end position="331"/>
    </location>
</feature>
<dbReference type="Pfam" id="PF00107">
    <property type="entry name" value="ADH_zinc_N"/>
    <property type="match status" value="1"/>
</dbReference>
<evidence type="ECO:0000313" key="3">
    <source>
        <dbReference type="Proteomes" id="UP001595583"/>
    </source>
</evidence>
<dbReference type="SMART" id="SM00829">
    <property type="entry name" value="PKS_ER"/>
    <property type="match status" value="1"/>
</dbReference>
<dbReference type="InterPro" id="IPR020843">
    <property type="entry name" value="ER"/>
</dbReference>
<dbReference type="InterPro" id="IPR051397">
    <property type="entry name" value="Zn-ADH-like_protein"/>
</dbReference>
<keyword evidence="2" id="KW-0560">Oxidoreductase</keyword>
<accession>A0ABV7KAL1</accession>
<dbReference type="Pfam" id="PF08240">
    <property type="entry name" value="ADH_N"/>
    <property type="match status" value="1"/>
</dbReference>
<dbReference type="Gene3D" id="3.90.180.10">
    <property type="entry name" value="Medium-chain alcohol dehydrogenases, catalytic domain"/>
    <property type="match status" value="1"/>
</dbReference>
<dbReference type="NCBIfam" id="TIGR02823">
    <property type="entry name" value="oxido_YhdH"/>
    <property type="match status" value="1"/>
</dbReference>
<dbReference type="PANTHER" id="PTHR43677">
    <property type="entry name" value="SHORT-CHAIN DEHYDROGENASE/REDUCTASE"/>
    <property type="match status" value="1"/>
</dbReference>
<reference evidence="3" key="1">
    <citation type="journal article" date="2019" name="Int. J. Syst. Evol. Microbiol.">
        <title>The Global Catalogue of Microorganisms (GCM) 10K type strain sequencing project: providing services to taxonomists for standard genome sequencing and annotation.</title>
        <authorList>
            <consortium name="The Broad Institute Genomics Platform"/>
            <consortium name="The Broad Institute Genome Sequencing Center for Infectious Disease"/>
            <person name="Wu L."/>
            <person name="Ma J."/>
        </authorList>
    </citation>
    <scope>NUCLEOTIDE SEQUENCE [LARGE SCALE GENOMIC DNA]</scope>
    <source>
        <strain evidence="3">KCTC 52165</strain>
    </source>
</reference>
<gene>
    <name evidence="2" type="ORF">ACFOHJ_04275</name>
</gene>
<dbReference type="RefSeq" id="WP_378218868.1">
    <property type="nucleotide sequence ID" value="NZ_JBHRTK010000004.1"/>
</dbReference>
<dbReference type="PANTHER" id="PTHR43677:SF1">
    <property type="entry name" value="ACRYLYL-COA REDUCTASE ACUI-RELATED"/>
    <property type="match status" value="1"/>
</dbReference>
<dbReference type="InterPro" id="IPR013149">
    <property type="entry name" value="ADH-like_C"/>
</dbReference>
<dbReference type="InterPro" id="IPR014188">
    <property type="entry name" value="Acrylyl-CoA_reductase_AcuI"/>
</dbReference>
<evidence type="ECO:0000259" key="1">
    <source>
        <dbReference type="SMART" id="SM00829"/>
    </source>
</evidence>
<comment type="caution">
    <text evidence="2">The sequence shown here is derived from an EMBL/GenBank/DDBJ whole genome shotgun (WGS) entry which is preliminary data.</text>
</comment>
<proteinExistence type="predicted"/>
<dbReference type="InterPro" id="IPR011032">
    <property type="entry name" value="GroES-like_sf"/>
</dbReference>
<organism evidence="2 3">
    <name type="scientific">Aquamicrobium soli</name>
    <dbReference type="NCBI Taxonomy" id="1811518"/>
    <lineage>
        <taxon>Bacteria</taxon>
        <taxon>Pseudomonadati</taxon>
        <taxon>Pseudomonadota</taxon>
        <taxon>Alphaproteobacteria</taxon>
        <taxon>Hyphomicrobiales</taxon>
        <taxon>Phyllobacteriaceae</taxon>
        <taxon>Aquamicrobium</taxon>
    </lineage>
</organism>
<dbReference type="Proteomes" id="UP001595583">
    <property type="component" value="Unassembled WGS sequence"/>
</dbReference>
<dbReference type="CDD" id="cd08288">
    <property type="entry name" value="MDR_yhdh"/>
    <property type="match status" value="1"/>
</dbReference>
<dbReference type="EC" id="1.-.-.-" evidence="2"/>
<evidence type="ECO:0000313" key="2">
    <source>
        <dbReference type="EMBL" id="MFC3205418.1"/>
    </source>
</evidence>
<dbReference type="SUPFAM" id="SSF51735">
    <property type="entry name" value="NAD(P)-binding Rossmann-fold domains"/>
    <property type="match status" value="1"/>
</dbReference>
<dbReference type="EMBL" id="JBHRTK010000004">
    <property type="protein sequence ID" value="MFC3205418.1"/>
    <property type="molecule type" value="Genomic_DNA"/>
</dbReference>
<dbReference type="Gene3D" id="3.40.50.720">
    <property type="entry name" value="NAD(P)-binding Rossmann-like Domain"/>
    <property type="match status" value="1"/>
</dbReference>
<name>A0ABV7KAL1_9HYPH</name>